<dbReference type="GeneID" id="63182087"/>
<dbReference type="PROSITE" id="PS51387">
    <property type="entry name" value="FAD_PCMH"/>
    <property type="match status" value="1"/>
</dbReference>
<dbReference type="InterPro" id="IPR016169">
    <property type="entry name" value="FAD-bd_PCMH_sub2"/>
</dbReference>
<dbReference type="Gene3D" id="3.30.465.10">
    <property type="match status" value="1"/>
</dbReference>
<keyword evidence="1" id="KW-0285">Flavoprotein</keyword>
<dbReference type="Gene3D" id="3.30.43.10">
    <property type="entry name" value="Uridine Diphospho-n-acetylenolpyruvylglucosamine Reductase, domain 2"/>
    <property type="match status" value="1"/>
</dbReference>
<dbReference type="RefSeq" id="WP_207270479.1">
    <property type="nucleotide sequence ID" value="NZ_CP071463.1"/>
</dbReference>
<gene>
    <name evidence="5" type="ORF">J0X27_00045</name>
</gene>
<protein>
    <submittedName>
        <fullName evidence="5">Xanthine dehydrogenase family protein subunit M</fullName>
    </submittedName>
</protein>
<evidence type="ECO:0000313" key="6">
    <source>
        <dbReference type="Proteomes" id="UP000663191"/>
    </source>
</evidence>
<evidence type="ECO:0000259" key="4">
    <source>
        <dbReference type="PROSITE" id="PS51387"/>
    </source>
</evidence>
<dbReference type="SUPFAM" id="SSF56176">
    <property type="entry name" value="FAD-binding/transporter-associated domain-like"/>
    <property type="match status" value="1"/>
</dbReference>
<evidence type="ECO:0000256" key="3">
    <source>
        <dbReference type="ARBA" id="ARBA00023002"/>
    </source>
</evidence>
<sequence>MKPTAFHYQRPETIDDAVDVLASEGEEATVLAGGQSLIPRMNYRTAKPDVVVDLNHVADLEYVHREGDELAIGAMTRQSDVRDHSDVTEHCPLLADALQYVGHKPTRHRGTIGGNLANADPRSELPAVVTALEGALVARNEDGERVIDAADFFHGGMDTALESDELLTELRVPVQEDGVGYGFQEEAIVDSDWPIAGVAATLEAADGECRSARLAYAGVDASPTRIEDAEAAIEGEPVGPDSFEAAATAARENVSVTEQETAESAELRVNQVGESDHPSATVHADPGYKRELVGALTYRALEQAHDRV</sequence>
<dbReference type="SUPFAM" id="SSF55447">
    <property type="entry name" value="CO dehydrogenase flavoprotein C-terminal domain-like"/>
    <property type="match status" value="1"/>
</dbReference>
<keyword evidence="3" id="KW-0560">Oxidoreductase</keyword>
<evidence type="ECO:0000313" key="5">
    <source>
        <dbReference type="EMBL" id="QSW85278.1"/>
    </source>
</evidence>
<dbReference type="KEGG" id="hlo:J0X27_00045"/>
<dbReference type="InterPro" id="IPR036683">
    <property type="entry name" value="CO_DH_flav_C_dom_sf"/>
</dbReference>
<dbReference type="Gene3D" id="3.30.390.50">
    <property type="entry name" value="CO dehydrogenase flavoprotein, C-terminal domain"/>
    <property type="match status" value="1"/>
</dbReference>
<dbReference type="PANTHER" id="PTHR42659">
    <property type="entry name" value="XANTHINE DEHYDROGENASE SUBUNIT C-RELATED"/>
    <property type="match status" value="1"/>
</dbReference>
<dbReference type="InterPro" id="IPR016167">
    <property type="entry name" value="FAD-bd_PCMH_sub1"/>
</dbReference>
<dbReference type="InterPro" id="IPR005107">
    <property type="entry name" value="CO_DH_flav_C"/>
</dbReference>
<organism evidence="5 6">
    <name type="scientific">Natrinema longum</name>
    <dbReference type="NCBI Taxonomy" id="370324"/>
    <lineage>
        <taxon>Archaea</taxon>
        <taxon>Methanobacteriati</taxon>
        <taxon>Methanobacteriota</taxon>
        <taxon>Stenosarchaea group</taxon>
        <taxon>Halobacteria</taxon>
        <taxon>Halobacteriales</taxon>
        <taxon>Natrialbaceae</taxon>
        <taxon>Natrinema</taxon>
    </lineage>
</organism>
<feature type="domain" description="FAD-binding PCMH-type" evidence="4">
    <location>
        <begin position="1"/>
        <end position="177"/>
    </location>
</feature>
<dbReference type="InterPro" id="IPR002346">
    <property type="entry name" value="Mopterin_DH_FAD-bd"/>
</dbReference>
<dbReference type="OrthoDB" id="19205at2157"/>
<dbReference type="EMBL" id="CP071463">
    <property type="protein sequence ID" value="QSW85278.1"/>
    <property type="molecule type" value="Genomic_DNA"/>
</dbReference>
<keyword evidence="2" id="KW-0274">FAD</keyword>
<dbReference type="GO" id="GO:0016491">
    <property type="term" value="F:oxidoreductase activity"/>
    <property type="evidence" value="ECO:0007669"/>
    <property type="project" value="UniProtKB-KW"/>
</dbReference>
<accession>A0A8A2UBL1</accession>
<dbReference type="SMART" id="SM01092">
    <property type="entry name" value="CO_deh_flav_C"/>
    <property type="match status" value="1"/>
</dbReference>
<proteinExistence type="predicted"/>
<reference evidence="5 6" key="1">
    <citation type="journal article" date="2006" name="Int. J. Syst. Evol. Microbiol.">
        <title>Haloterrigena longa sp. nov. and Haloterrigena limicola sp. nov., extremely halophilic archaea isolated from a salt lake.</title>
        <authorList>
            <person name="Cui H.L."/>
            <person name="Tohty D."/>
            <person name="Zhou P.J."/>
            <person name="Liu S.J."/>
        </authorList>
    </citation>
    <scope>NUCLEOTIDE SEQUENCE [LARGE SCALE GENOMIC DNA]</scope>
    <source>
        <strain evidence="5 6">ABH32</strain>
    </source>
</reference>
<dbReference type="PANTHER" id="PTHR42659:SF2">
    <property type="entry name" value="XANTHINE DEHYDROGENASE SUBUNIT C-RELATED"/>
    <property type="match status" value="1"/>
</dbReference>
<name>A0A8A2UBL1_9EURY</name>
<dbReference type="InterPro" id="IPR016166">
    <property type="entry name" value="FAD-bd_PCMH"/>
</dbReference>
<dbReference type="AlphaFoldDB" id="A0A8A2UBL1"/>
<dbReference type="InterPro" id="IPR051312">
    <property type="entry name" value="Diverse_Substr_Oxidored"/>
</dbReference>
<dbReference type="GO" id="GO:0071949">
    <property type="term" value="F:FAD binding"/>
    <property type="evidence" value="ECO:0007669"/>
    <property type="project" value="InterPro"/>
</dbReference>
<dbReference type="Proteomes" id="UP000663191">
    <property type="component" value="Chromosome"/>
</dbReference>
<dbReference type="Pfam" id="PF00941">
    <property type="entry name" value="FAD_binding_5"/>
    <property type="match status" value="1"/>
</dbReference>
<keyword evidence="6" id="KW-1185">Reference proteome</keyword>
<dbReference type="Pfam" id="PF03450">
    <property type="entry name" value="CO_deh_flav_C"/>
    <property type="match status" value="1"/>
</dbReference>
<evidence type="ECO:0000256" key="1">
    <source>
        <dbReference type="ARBA" id="ARBA00022630"/>
    </source>
</evidence>
<dbReference type="InterPro" id="IPR036318">
    <property type="entry name" value="FAD-bd_PCMH-like_sf"/>
</dbReference>
<evidence type="ECO:0000256" key="2">
    <source>
        <dbReference type="ARBA" id="ARBA00022827"/>
    </source>
</evidence>